<dbReference type="OrthoDB" id="6125719at2759"/>
<feature type="repeat" description="MVP" evidence="1">
    <location>
        <begin position="241"/>
        <end position="296"/>
    </location>
</feature>
<dbReference type="InterPro" id="IPR043023">
    <property type="entry name" value="MVP_rep_sf"/>
</dbReference>
<dbReference type="InterPro" id="IPR041139">
    <property type="entry name" value="MVP_rep_dom"/>
</dbReference>
<dbReference type="InterPro" id="IPR002499">
    <property type="entry name" value="Vault_N"/>
</dbReference>
<name>A0A7G2CM20_9TRYP</name>
<dbReference type="PANTHER" id="PTHR14165:SF13">
    <property type="entry name" value="VAULT PROTEIN, PUTATIVE-RELATED"/>
    <property type="match status" value="1"/>
</dbReference>
<dbReference type="GO" id="GO:1990904">
    <property type="term" value="C:ribonucleoprotein complex"/>
    <property type="evidence" value="ECO:0007669"/>
    <property type="project" value="UniProtKB-UniRule"/>
</dbReference>
<feature type="repeat" description="MVP" evidence="1">
    <location>
        <begin position="188"/>
        <end position="240"/>
    </location>
</feature>
<dbReference type="GO" id="GO:0005634">
    <property type="term" value="C:nucleus"/>
    <property type="evidence" value="ECO:0007669"/>
    <property type="project" value="TreeGrafter"/>
</dbReference>
<dbReference type="Proteomes" id="UP000515908">
    <property type="component" value="Chromosome 19"/>
</dbReference>
<dbReference type="PANTHER" id="PTHR14165">
    <property type="entry name" value="MAJOR VAULT PROTEIN"/>
    <property type="match status" value="1"/>
</dbReference>
<accession>A0A7G2CM20</accession>
<feature type="repeat" description="MVP" evidence="1">
    <location>
        <begin position="131"/>
        <end position="187"/>
    </location>
</feature>
<keyword evidence="1" id="KW-0963">Cytoplasm</keyword>
<dbReference type="InterPro" id="IPR039059">
    <property type="entry name" value="MVP"/>
</dbReference>
<dbReference type="Gene3D" id="2.30.30.570">
    <property type="match status" value="1"/>
</dbReference>
<dbReference type="InterPro" id="IPR043179">
    <property type="entry name" value="Vault_2_sf"/>
</dbReference>
<dbReference type="EMBL" id="LR877163">
    <property type="protein sequence ID" value="CAD2220888.1"/>
    <property type="molecule type" value="Genomic_DNA"/>
</dbReference>
<evidence type="ECO:0000313" key="4">
    <source>
        <dbReference type="Proteomes" id="UP000515908"/>
    </source>
</evidence>
<evidence type="ECO:0000256" key="1">
    <source>
        <dbReference type="PROSITE-ProRule" id="PRU00571"/>
    </source>
</evidence>
<evidence type="ECO:0000313" key="3">
    <source>
        <dbReference type="EMBL" id="CAD2220888.1"/>
    </source>
</evidence>
<feature type="domain" description="Major vault protein repeat" evidence="2">
    <location>
        <begin position="129"/>
        <end position="171"/>
    </location>
</feature>
<keyword evidence="4" id="KW-1185">Reference proteome</keyword>
<dbReference type="Gene3D" id="2.30.30.560">
    <property type="match status" value="2"/>
</dbReference>
<organism evidence="3 4">
    <name type="scientific">Angomonas deanei</name>
    <dbReference type="NCBI Taxonomy" id="59799"/>
    <lineage>
        <taxon>Eukaryota</taxon>
        <taxon>Discoba</taxon>
        <taxon>Euglenozoa</taxon>
        <taxon>Kinetoplastea</taxon>
        <taxon>Metakinetoplastina</taxon>
        <taxon>Trypanosomatida</taxon>
        <taxon>Trypanosomatidae</taxon>
        <taxon>Strigomonadinae</taxon>
        <taxon>Angomonas</taxon>
    </lineage>
</organism>
<feature type="domain" description="Major vault protein repeat" evidence="2">
    <location>
        <begin position="186"/>
        <end position="214"/>
    </location>
</feature>
<dbReference type="Pfam" id="PF01505">
    <property type="entry name" value="Vault"/>
    <property type="match status" value="2"/>
</dbReference>
<sequence>MSVVHRLKAYEYTQVLDNNTSNTFTLLGPLSFTPKEHHHVLHNPKKCIVVPPNHFVTIDNPVVHDNKWEEKELNSVDFPFGVVSGNPTTIRVPLGAKCLMGKKEIRFSQAPFPLIDSEVSGAVQPMPLLSANDALVLEATEDFEEVRPDKTKVKRNEKDRFLFRGPGLYTPQLREKQVGRIKATTVAPNEALHLQVKQTFTDDDGAVRVEGTEWTEKGINLYFIHPFVKLVKVIKSFMLDSVTALKVTALDSFFDETFKVQRNVGDQWLVQENDVKGEYLPSHMENVQVMELITLTRHQYCVVHNPYKDGKVQRGTREIRTGPCSFFLQPEEILAGRESVMPTFCPARRPS</sequence>
<feature type="repeat" description="MVP" evidence="1">
    <location>
        <begin position="298"/>
        <end position="346"/>
    </location>
</feature>
<gene>
    <name evidence="3" type="ORF">ADEAN_000841200</name>
</gene>
<evidence type="ECO:0000259" key="2">
    <source>
        <dbReference type="Pfam" id="PF01505"/>
    </source>
</evidence>
<dbReference type="GO" id="GO:0005737">
    <property type="term" value="C:cytoplasm"/>
    <property type="evidence" value="ECO:0007669"/>
    <property type="project" value="UniProtKB-SubCell"/>
</dbReference>
<protein>
    <submittedName>
        <fullName evidence="3">Major Vault Protein repeat domain containing protein, putative</fullName>
    </submittedName>
</protein>
<dbReference type="AlphaFoldDB" id="A0A7G2CM20"/>
<reference evidence="3 4" key="1">
    <citation type="submission" date="2020-08" db="EMBL/GenBank/DDBJ databases">
        <authorList>
            <person name="Newling K."/>
            <person name="Davey J."/>
            <person name="Forrester S."/>
        </authorList>
    </citation>
    <scope>NUCLEOTIDE SEQUENCE [LARGE SCALE GENOMIC DNA]</scope>
    <source>
        <strain evidence="4">Crithidia deanei Carvalho (ATCC PRA-265)</strain>
    </source>
</reference>
<dbReference type="Gene3D" id="2.30.30.550">
    <property type="entry name" value="Major Vault Protein repeat"/>
    <property type="match status" value="3"/>
</dbReference>
<keyword evidence="1" id="KW-0687">Ribonucleoprotein</keyword>
<dbReference type="PROSITE" id="PS51224">
    <property type="entry name" value="MVP"/>
    <property type="match status" value="4"/>
</dbReference>
<proteinExistence type="predicted"/>
<dbReference type="VEuPathDB" id="TriTrypDB:ADEAN_000841200"/>
<comment type="subcellular location">
    <subcellularLocation>
        <location evidence="1">Cytoplasm</location>
    </subcellularLocation>
</comment>